<dbReference type="InterPro" id="IPR036291">
    <property type="entry name" value="NAD(P)-bd_dom_sf"/>
</dbReference>
<comment type="function">
    <text evidence="2">Catalyzes the reduction of dTDP-6-deoxy-L-lyxo-4-hexulose to yield dTDP-L-rhamnose.</text>
</comment>
<dbReference type="EMBL" id="CP003923">
    <property type="protein sequence ID" value="AIC93535.1"/>
    <property type="molecule type" value="Genomic_DNA"/>
</dbReference>
<dbReference type="Gene3D" id="3.40.50.720">
    <property type="entry name" value="NAD(P)-binding Rossmann-like Domain"/>
    <property type="match status" value="1"/>
</dbReference>
<dbReference type="GO" id="GO:0005829">
    <property type="term" value="C:cytosol"/>
    <property type="evidence" value="ECO:0007669"/>
    <property type="project" value="TreeGrafter"/>
</dbReference>
<dbReference type="HOGENOM" id="CLU_045518_1_2_9"/>
<reference evidence="4 5" key="1">
    <citation type="journal article" date="2014" name="Gene">
        <title>A comparative genomic analysis of the alkalitolerant soil bacterium Bacillus lehensis G1.</title>
        <authorList>
            <person name="Noor Y.M."/>
            <person name="Samsulrizal N.H."/>
            <person name="Jema'on N.A."/>
            <person name="Low K.O."/>
            <person name="Ramli A.N."/>
            <person name="Alias N.I."/>
            <person name="Damis S.I."/>
            <person name="Fuzi S.F."/>
            <person name="Isa M.N."/>
            <person name="Murad A.M."/>
            <person name="Raih M.F."/>
            <person name="Bakar F.D."/>
            <person name="Najimudin N."/>
            <person name="Mahadi N.M."/>
            <person name="Illias R.M."/>
        </authorList>
    </citation>
    <scope>NUCLEOTIDE SEQUENCE [LARGE SCALE GENOMIC DNA]</scope>
    <source>
        <strain evidence="4 5">G1</strain>
    </source>
</reference>
<dbReference type="SUPFAM" id="SSF51735">
    <property type="entry name" value="NAD(P)-binding Rossmann-fold domains"/>
    <property type="match status" value="1"/>
</dbReference>
<gene>
    <name evidence="4" type="ORF">BleG1_0927</name>
</gene>
<dbReference type="PANTHER" id="PTHR10491:SF4">
    <property type="entry name" value="METHIONINE ADENOSYLTRANSFERASE 2 SUBUNIT BETA"/>
    <property type="match status" value="1"/>
</dbReference>
<dbReference type="Gene3D" id="3.90.25.10">
    <property type="entry name" value="UDP-galactose 4-epimerase, domain 1"/>
    <property type="match status" value="1"/>
</dbReference>
<comment type="pathway">
    <text evidence="2">Carbohydrate biosynthesis; dTDP-L-rhamnose biosynthesis.</text>
</comment>
<protein>
    <recommendedName>
        <fullName evidence="2">dTDP-4-dehydrorhamnose reductase</fullName>
        <ecNumber evidence="2">1.1.1.133</ecNumber>
    </recommendedName>
</protein>
<dbReference type="KEGG" id="ble:BleG1_0927"/>
<evidence type="ECO:0000256" key="1">
    <source>
        <dbReference type="ARBA" id="ARBA00010944"/>
    </source>
</evidence>
<dbReference type="InterPro" id="IPR029903">
    <property type="entry name" value="RmlD-like-bd"/>
</dbReference>
<keyword evidence="2" id="KW-0560">Oxidoreductase</keyword>
<comment type="similarity">
    <text evidence="1 2">Belongs to the dTDP-4-dehydrorhamnose reductase family.</text>
</comment>
<dbReference type="EC" id="1.1.1.133" evidence="2"/>
<evidence type="ECO:0000256" key="2">
    <source>
        <dbReference type="RuleBase" id="RU364082"/>
    </source>
</evidence>
<sequence length="284" mass="31443">MKILVTGAGGQLGSAILALAASQQIPSIGLTREELDITDVGKVESVLNTIQPDVIIHCAAYTQVDQAEENEIEAYRVNAAGTRNLCVVAEQLGAVFVYVSTDYVFDGSANEPIDEWTPPAPLGVYGRSKLAGEQAVQHFHSRFFIVRTSWVFGHYGKNFVKTMMALAEKESPCKVVDDQIGSPTYATDLAEMLLVLIGTKRYGIYHVSNSGNCSWYEFAQEIFMKQGVPQLVKPCTTMEFPTVASRPAYSVFAHKNLQLNEFPPMRHWREAVHAFLDCEKDKSL</sequence>
<keyword evidence="2" id="KW-0521">NADP</keyword>
<dbReference type="OrthoDB" id="9803892at2"/>
<dbReference type="UniPathway" id="UPA00124"/>
<proteinExistence type="inferred from homology"/>
<feature type="domain" description="RmlD-like substrate binding" evidence="3">
    <location>
        <begin position="1"/>
        <end position="277"/>
    </location>
</feature>
<dbReference type="PANTHER" id="PTHR10491">
    <property type="entry name" value="DTDP-4-DEHYDRORHAMNOSE REDUCTASE"/>
    <property type="match status" value="1"/>
</dbReference>
<evidence type="ECO:0000313" key="5">
    <source>
        <dbReference type="Proteomes" id="UP000027142"/>
    </source>
</evidence>
<dbReference type="AlphaFoldDB" id="A0A060LU65"/>
<accession>A0A060LU65</accession>
<dbReference type="GO" id="GO:0008831">
    <property type="term" value="F:dTDP-4-dehydrorhamnose reductase activity"/>
    <property type="evidence" value="ECO:0007669"/>
    <property type="project" value="UniProtKB-EC"/>
</dbReference>
<dbReference type="eggNOG" id="COG1091">
    <property type="taxonomic scope" value="Bacteria"/>
</dbReference>
<evidence type="ECO:0000313" key="4">
    <source>
        <dbReference type="EMBL" id="AIC93535.1"/>
    </source>
</evidence>
<evidence type="ECO:0000259" key="3">
    <source>
        <dbReference type="Pfam" id="PF04321"/>
    </source>
</evidence>
<dbReference type="Proteomes" id="UP000027142">
    <property type="component" value="Chromosome"/>
</dbReference>
<dbReference type="InterPro" id="IPR005913">
    <property type="entry name" value="dTDP_dehydrorham_reduct"/>
</dbReference>
<dbReference type="RefSeq" id="WP_038477734.1">
    <property type="nucleotide sequence ID" value="NZ_CP003923.1"/>
</dbReference>
<dbReference type="CDD" id="cd05254">
    <property type="entry name" value="dTDP_HR_like_SDR_e"/>
    <property type="match status" value="1"/>
</dbReference>
<dbReference type="FunFam" id="3.40.50.720:FF:000159">
    <property type="entry name" value="dTDP-4-dehydrorhamnose reductase"/>
    <property type="match status" value="1"/>
</dbReference>
<dbReference type="NCBIfam" id="TIGR01214">
    <property type="entry name" value="rmlD"/>
    <property type="match status" value="1"/>
</dbReference>
<dbReference type="Pfam" id="PF04321">
    <property type="entry name" value="RmlD_sub_bind"/>
    <property type="match status" value="1"/>
</dbReference>
<organism evidence="4 5">
    <name type="scientific">Shouchella lehensis G1</name>
    <dbReference type="NCBI Taxonomy" id="1246626"/>
    <lineage>
        <taxon>Bacteria</taxon>
        <taxon>Bacillati</taxon>
        <taxon>Bacillota</taxon>
        <taxon>Bacilli</taxon>
        <taxon>Bacillales</taxon>
        <taxon>Bacillaceae</taxon>
        <taxon>Shouchella</taxon>
    </lineage>
</organism>
<name>A0A060LU65_9BACI</name>
<dbReference type="GO" id="GO:0019305">
    <property type="term" value="P:dTDP-rhamnose biosynthetic process"/>
    <property type="evidence" value="ECO:0007669"/>
    <property type="project" value="UniProtKB-UniPathway"/>
</dbReference>
<keyword evidence="5" id="KW-1185">Reference proteome</keyword>
<dbReference type="STRING" id="1246626.BleG1_0927"/>
<dbReference type="PATRIC" id="fig|1246626.3.peg.934"/>